<dbReference type="PROSITE" id="PS50977">
    <property type="entry name" value="HTH_TETR_2"/>
    <property type="match status" value="1"/>
</dbReference>
<organism evidence="4 5">
    <name type="scientific">Brevibacterium spongiae</name>
    <dbReference type="NCBI Taxonomy" id="2909672"/>
    <lineage>
        <taxon>Bacteria</taxon>
        <taxon>Bacillati</taxon>
        <taxon>Actinomycetota</taxon>
        <taxon>Actinomycetes</taxon>
        <taxon>Micrococcales</taxon>
        <taxon>Brevibacteriaceae</taxon>
        <taxon>Brevibacterium</taxon>
    </lineage>
</organism>
<evidence type="ECO:0000259" key="3">
    <source>
        <dbReference type="PROSITE" id="PS50977"/>
    </source>
</evidence>
<proteinExistence type="predicted"/>
<dbReference type="PRINTS" id="PR00455">
    <property type="entry name" value="HTHTETR"/>
</dbReference>
<dbReference type="Proteomes" id="UP001064879">
    <property type="component" value="Chromosome"/>
</dbReference>
<dbReference type="InterPro" id="IPR050109">
    <property type="entry name" value="HTH-type_TetR-like_transc_reg"/>
</dbReference>
<reference evidence="4" key="1">
    <citation type="submission" date="2022-03" db="EMBL/GenBank/DDBJ databases">
        <title>Brevibacterium spongiae sp. nov., isolated from marine sponge.</title>
        <authorList>
            <person name="Li Z."/>
            <person name="Zhang M."/>
        </authorList>
    </citation>
    <scope>NUCLEOTIDE SEQUENCE</scope>
    <source>
        <strain evidence="4">WHS-Z9</strain>
    </source>
</reference>
<evidence type="ECO:0000313" key="4">
    <source>
        <dbReference type="EMBL" id="UVI36002.1"/>
    </source>
</evidence>
<accession>A0ABY5SN44</accession>
<dbReference type="Gene3D" id="1.10.357.10">
    <property type="entry name" value="Tetracycline Repressor, domain 2"/>
    <property type="match status" value="1"/>
</dbReference>
<dbReference type="EMBL" id="CP093443">
    <property type="protein sequence ID" value="UVI36002.1"/>
    <property type="molecule type" value="Genomic_DNA"/>
</dbReference>
<evidence type="ECO:0000256" key="1">
    <source>
        <dbReference type="ARBA" id="ARBA00023125"/>
    </source>
</evidence>
<dbReference type="InterPro" id="IPR001647">
    <property type="entry name" value="HTH_TetR"/>
</dbReference>
<dbReference type="InterPro" id="IPR009057">
    <property type="entry name" value="Homeodomain-like_sf"/>
</dbReference>
<keyword evidence="1 2" id="KW-0238">DNA-binding</keyword>
<dbReference type="SUPFAM" id="SSF46689">
    <property type="entry name" value="Homeodomain-like"/>
    <property type="match status" value="1"/>
</dbReference>
<keyword evidence="5" id="KW-1185">Reference proteome</keyword>
<sequence length="226" mass="24681">MADITGPQSVSGRGAEKFLPLAPSQAPLRADALRNRRKILDAATALLAEKGVDGLTMDELARRAGVGKGTLYRNFTDKPGIASALLDDRVRDMHARMLQGPPPLGPGASGGERLKAFVDAYLNHIARNLDLVLLTESSSPKGRFDREGYPFWRRHVEILITEMWTLAEPDSSDANAPERELIRTRAEAVMAVLSAAQLDQWLHRQGRTLDELIPQIQTIVTAIAAG</sequence>
<dbReference type="PANTHER" id="PTHR30055">
    <property type="entry name" value="HTH-TYPE TRANSCRIPTIONAL REGULATOR RUTR"/>
    <property type="match status" value="1"/>
</dbReference>
<feature type="domain" description="HTH tetR-type" evidence="3">
    <location>
        <begin position="33"/>
        <end position="93"/>
    </location>
</feature>
<protein>
    <submittedName>
        <fullName evidence="4">TetR/AcrR family transcriptional regulator</fullName>
    </submittedName>
</protein>
<dbReference type="RefSeq" id="WP_265418613.1">
    <property type="nucleotide sequence ID" value="NZ_CP093443.1"/>
</dbReference>
<feature type="DNA-binding region" description="H-T-H motif" evidence="2">
    <location>
        <begin position="56"/>
        <end position="75"/>
    </location>
</feature>
<dbReference type="Pfam" id="PF00440">
    <property type="entry name" value="TetR_N"/>
    <property type="match status" value="1"/>
</dbReference>
<dbReference type="PANTHER" id="PTHR30055:SF209">
    <property type="entry name" value="POSSIBLE TRANSCRIPTIONAL REGULATORY PROTEIN (PROBABLY TETR-FAMILY)"/>
    <property type="match status" value="1"/>
</dbReference>
<name>A0ABY5SN44_9MICO</name>
<evidence type="ECO:0000313" key="5">
    <source>
        <dbReference type="Proteomes" id="UP001064879"/>
    </source>
</evidence>
<gene>
    <name evidence="4" type="ORF">L1F31_18105</name>
</gene>
<evidence type="ECO:0000256" key="2">
    <source>
        <dbReference type="PROSITE-ProRule" id="PRU00335"/>
    </source>
</evidence>